<dbReference type="InterPro" id="IPR036225">
    <property type="entry name" value="SRP/SRP_N"/>
</dbReference>
<organism evidence="14 15">
    <name type="scientific">Sumerlaea chitinivorans</name>
    <dbReference type="NCBI Taxonomy" id="2250252"/>
    <lineage>
        <taxon>Bacteria</taxon>
        <taxon>Candidatus Sumerlaeota</taxon>
        <taxon>Candidatus Sumerlaeia</taxon>
        <taxon>Candidatus Sumerlaeales</taxon>
        <taxon>Candidatus Sumerlaeaceae</taxon>
        <taxon>Candidatus Sumerlaea</taxon>
    </lineage>
</organism>
<evidence type="ECO:0000256" key="1">
    <source>
        <dbReference type="ARBA" id="ARBA00022475"/>
    </source>
</evidence>
<evidence type="ECO:0000259" key="12">
    <source>
        <dbReference type="SMART" id="SM00962"/>
    </source>
</evidence>
<dbReference type="Pfam" id="PF02881">
    <property type="entry name" value="SRP54_N"/>
    <property type="match status" value="1"/>
</dbReference>
<dbReference type="InterPro" id="IPR003593">
    <property type="entry name" value="AAA+_ATPase"/>
</dbReference>
<dbReference type="SUPFAM" id="SSF52540">
    <property type="entry name" value="P-loop containing nucleoside triphosphate hydrolases"/>
    <property type="match status" value="1"/>
</dbReference>
<dbReference type="HAMAP" id="MF_00920">
    <property type="entry name" value="FtsY"/>
    <property type="match status" value="1"/>
</dbReference>
<evidence type="ECO:0000256" key="2">
    <source>
        <dbReference type="ARBA" id="ARBA00022490"/>
    </source>
</evidence>
<comment type="subcellular location">
    <subcellularLocation>
        <location evidence="9">Cell membrane</location>
        <topology evidence="9">Peripheral membrane protein</topology>
        <orientation evidence="9">Cytoplasmic side</orientation>
    </subcellularLocation>
    <subcellularLocation>
        <location evidence="9">Cytoplasm</location>
    </subcellularLocation>
</comment>
<gene>
    <name evidence="9" type="primary">ftsY</name>
    <name evidence="14" type="ORF">BRCON_0488</name>
</gene>
<dbReference type="GO" id="GO:0005047">
    <property type="term" value="F:signal recognition particle binding"/>
    <property type="evidence" value="ECO:0007669"/>
    <property type="project" value="TreeGrafter"/>
</dbReference>
<dbReference type="PANTHER" id="PTHR43134:SF1">
    <property type="entry name" value="SIGNAL RECOGNITION PARTICLE RECEPTOR SUBUNIT ALPHA"/>
    <property type="match status" value="1"/>
</dbReference>
<dbReference type="Pfam" id="PF00448">
    <property type="entry name" value="SRP54"/>
    <property type="match status" value="1"/>
</dbReference>
<keyword evidence="1 9" id="KW-1003">Cell membrane</keyword>
<feature type="region of interest" description="Disordered" evidence="10">
    <location>
        <begin position="1"/>
        <end position="73"/>
    </location>
</feature>
<feature type="domain" description="AAA+ ATPase" evidence="11">
    <location>
        <begin position="174"/>
        <end position="352"/>
    </location>
</feature>
<dbReference type="InterPro" id="IPR013822">
    <property type="entry name" value="Signal_recog_particl_SRP54_hlx"/>
</dbReference>
<dbReference type="AlphaFoldDB" id="A0A2Z4Y4A0"/>
<feature type="compositionally biased region" description="Polar residues" evidence="10">
    <location>
        <begin position="45"/>
        <end position="55"/>
    </location>
</feature>
<dbReference type="EC" id="3.6.5.4" evidence="9"/>
<keyword evidence="6 9" id="KW-0472">Membrane</keyword>
<evidence type="ECO:0000313" key="14">
    <source>
        <dbReference type="EMBL" id="AXA35265.1"/>
    </source>
</evidence>
<keyword evidence="5 9" id="KW-0342">GTP-binding</keyword>
<dbReference type="Gene3D" id="1.20.120.140">
    <property type="entry name" value="Signal recognition particle SRP54, nucleotide-binding domain"/>
    <property type="match status" value="1"/>
</dbReference>
<feature type="binding site" evidence="9">
    <location>
        <begin position="182"/>
        <end position="189"/>
    </location>
    <ligand>
        <name>GTP</name>
        <dbReference type="ChEBI" id="CHEBI:37565"/>
    </ligand>
</feature>
<evidence type="ECO:0000259" key="13">
    <source>
        <dbReference type="SMART" id="SM00963"/>
    </source>
</evidence>
<dbReference type="KEGG" id="schv:BRCON_0488"/>
<dbReference type="SMART" id="SM00382">
    <property type="entry name" value="AAA"/>
    <property type="match status" value="1"/>
</dbReference>
<dbReference type="Proteomes" id="UP000262583">
    <property type="component" value="Chromosome"/>
</dbReference>
<feature type="domain" description="Signal recognition particle SRP54 helical bundle" evidence="13">
    <location>
        <begin position="82"/>
        <end position="161"/>
    </location>
</feature>
<feature type="domain" description="SRP54-type proteins GTP-binding" evidence="12">
    <location>
        <begin position="175"/>
        <end position="376"/>
    </location>
</feature>
<comment type="similarity">
    <text evidence="9">Belongs to the GTP-binding SRP family. FtsY subfamily.</text>
</comment>
<evidence type="ECO:0000259" key="11">
    <source>
        <dbReference type="SMART" id="SM00382"/>
    </source>
</evidence>
<evidence type="ECO:0000313" key="15">
    <source>
        <dbReference type="Proteomes" id="UP000262583"/>
    </source>
</evidence>
<dbReference type="InterPro" id="IPR042101">
    <property type="entry name" value="SRP54_N_sf"/>
</dbReference>
<keyword evidence="2 9" id="KW-0963">Cytoplasm</keyword>
<dbReference type="CDD" id="cd17874">
    <property type="entry name" value="FtsY"/>
    <property type="match status" value="1"/>
</dbReference>
<keyword evidence="3 9" id="KW-0547">Nucleotide-binding</keyword>
<dbReference type="InterPro" id="IPR027417">
    <property type="entry name" value="P-loop_NTPase"/>
</dbReference>
<dbReference type="PANTHER" id="PTHR43134">
    <property type="entry name" value="SIGNAL RECOGNITION PARTICLE RECEPTOR SUBUNIT ALPHA"/>
    <property type="match status" value="1"/>
</dbReference>
<evidence type="ECO:0000256" key="9">
    <source>
        <dbReference type="HAMAP-Rule" id="MF_00920"/>
    </source>
</evidence>
<dbReference type="GO" id="GO:0005737">
    <property type="term" value="C:cytoplasm"/>
    <property type="evidence" value="ECO:0007669"/>
    <property type="project" value="UniProtKB-SubCell"/>
</dbReference>
<feature type="binding site" evidence="9">
    <location>
        <begin position="328"/>
        <end position="331"/>
    </location>
    <ligand>
        <name>GTP</name>
        <dbReference type="ChEBI" id="CHEBI:37565"/>
    </ligand>
</feature>
<dbReference type="EMBL" id="CP030759">
    <property type="protein sequence ID" value="AXA35265.1"/>
    <property type="molecule type" value="Genomic_DNA"/>
</dbReference>
<dbReference type="FunFam" id="3.40.50.300:FF:000053">
    <property type="entry name" value="Signal recognition particle receptor FtsY"/>
    <property type="match status" value="1"/>
</dbReference>
<dbReference type="GO" id="GO:0006614">
    <property type="term" value="P:SRP-dependent cotranslational protein targeting to membrane"/>
    <property type="evidence" value="ECO:0007669"/>
    <property type="project" value="InterPro"/>
</dbReference>
<accession>A0A2Z4Y4A0</accession>
<dbReference type="GO" id="GO:0005525">
    <property type="term" value="F:GTP binding"/>
    <property type="evidence" value="ECO:0007669"/>
    <property type="project" value="UniProtKB-UniRule"/>
</dbReference>
<evidence type="ECO:0000256" key="10">
    <source>
        <dbReference type="SAM" id="MobiDB-lite"/>
    </source>
</evidence>
<dbReference type="Gene3D" id="3.40.50.300">
    <property type="entry name" value="P-loop containing nucleotide triphosphate hydrolases"/>
    <property type="match status" value="1"/>
</dbReference>
<evidence type="ECO:0000256" key="3">
    <source>
        <dbReference type="ARBA" id="ARBA00022741"/>
    </source>
</evidence>
<evidence type="ECO:0000256" key="4">
    <source>
        <dbReference type="ARBA" id="ARBA00022801"/>
    </source>
</evidence>
<dbReference type="GO" id="GO:0005886">
    <property type="term" value="C:plasma membrane"/>
    <property type="evidence" value="ECO:0007669"/>
    <property type="project" value="UniProtKB-SubCell"/>
</dbReference>
<dbReference type="InterPro" id="IPR004390">
    <property type="entry name" value="SR_rcpt_FtsY"/>
</dbReference>
<dbReference type="GO" id="GO:0003924">
    <property type="term" value="F:GTPase activity"/>
    <property type="evidence" value="ECO:0007669"/>
    <property type="project" value="UniProtKB-UniRule"/>
</dbReference>
<comment type="subunit">
    <text evidence="9">Part of the signal recognition particle protein translocation system, which is composed of SRP and FtsY.</text>
</comment>
<reference evidence="14 15" key="1">
    <citation type="submission" date="2018-05" db="EMBL/GenBank/DDBJ databases">
        <title>A metagenomic window into the 2 km-deep terrestrial subsurface aquifer revealed taxonomically and functionally diverse microbial community comprising novel uncultured bacterial lineages.</title>
        <authorList>
            <person name="Kadnikov V.V."/>
            <person name="Mardanov A.V."/>
            <person name="Beletsky A.V."/>
            <person name="Banks D."/>
            <person name="Pimenov N.V."/>
            <person name="Frank Y.A."/>
            <person name="Karnachuk O.V."/>
            <person name="Ravin N.V."/>
        </authorList>
    </citation>
    <scope>NUCLEOTIDE SEQUENCE [LARGE SCALE GENOMIC DNA]</scope>
    <source>
        <strain evidence="14">BY</strain>
    </source>
</reference>
<comment type="function">
    <text evidence="9">Involved in targeting and insertion of nascent membrane proteins into the cytoplasmic membrane. Acts as a receptor for the complex formed by the signal recognition particle (SRP) and the ribosome-nascent chain (RNC).</text>
</comment>
<evidence type="ECO:0000256" key="7">
    <source>
        <dbReference type="ARBA" id="ARBA00023170"/>
    </source>
</evidence>
<feature type="compositionally biased region" description="Low complexity" evidence="10">
    <location>
        <begin position="12"/>
        <end position="23"/>
    </location>
</feature>
<dbReference type="SMART" id="SM00963">
    <property type="entry name" value="SRP54_N"/>
    <property type="match status" value="1"/>
</dbReference>
<feature type="binding site" evidence="9">
    <location>
        <begin position="264"/>
        <end position="268"/>
    </location>
    <ligand>
        <name>GTP</name>
        <dbReference type="ChEBI" id="CHEBI:37565"/>
    </ligand>
</feature>
<evidence type="ECO:0000256" key="6">
    <source>
        <dbReference type="ARBA" id="ARBA00023136"/>
    </source>
</evidence>
<keyword evidence="4 9" id="KW-0378">Hydrolase</keyword>
<evidence type="ECO:0000256" key="5">
    <source>
        <dbReference type="ARBA" id="ARBA00023134"/>
    </source>
</evidence>
<sequence>MVFFWRRKTESAPESSSPSIPQQEAEKDVAEIVQEQPSPVVDAQPQPQETDSESQYLPADSEGEGSPEERPRGLFGKLKSALAQRIRKTREGLVGQIRAVIKAAGKVDEDLLERIEEILIKADVGPETTLRIIEEMREFEARGATAEELIAGFKGQLMGIVGKDHRPLTLPDVRPWVVLFVGVNGTGKTTTIGKLAAQLRKQGKKVMMVAGDTFRAAAVEQLHIWAERTGSVFVSKGMGADPAGVAFDALTQARAEGVDVVLIDTAGRLHTKTNLMEELKKIVRVVGKQLPGAPHDTLLVLDATTGQNAISQAKVFTEAIPVTGIVMTKLDGTAKGGVLIAIRNLFPIPVVKIGVGEGIDDLRDFNPQEFVDALFEDETAQ</sequence>
<proteinExistence type="inferred from homology"/>
<dbReference type="SUPFAM" id="SSF47364">
    <property type="entry name" value="Domain of the SRP/SRP receptor G-proteins"/>
    <property type="match status" value="1"/>
</dbReference>
<comment type="catalytic activity">
    <reaction evidence="8 9">
        <text>GTP + H2O = GDP + phosphate + H(+)</text>
        <dbReference type="Rhea" id="RHEA:19669"/>
        <dbReference type="ChEBI" id="CHEBI:15377"/>
        <dbReference type="ChEBI" id="CHEBI:15378"/>
        <dbReference type="ChEBI" id="CHEBI:37565"/>
        <dbReference type="ChEBI" id="CHEBI:43474"/>
        <dbReference type="ChEBI" id="CHEBI:58189"/>
        <dbReference type="EC" id="3.6.5.4"/>
    </reaction>
</comment>
<evidence type="ECO:0000256" key="8">
    <source>
        <dbReference type="ARBA" id="ARBA00048027"/>
    </source>
</evidence>
<dbReference type="SMART" id="SM00962">
    <property type="entry name" value="SRP54"/>
    <property type="match status" value="1"/>
</dbReference>
<protein>
    <recommendedName>
        <fullName evidence="9">Signal recognition particle receptor FtsY</fullName>
        <shortName evidence="9">SRP receptor</shortName>
        <ecNumber evidence="9">3.6.5.4</ecNumber>
    </recommendedName>
</protein>
<dbReference type="NCBIfam" id="TIGR00064">
    <property type="entry name" value="ftsY"/>
    <property type="match status" value="1"/>
</dbReference>
<dbReference type="InterPro" id="IPR000897">
    <property type="entry name" value="SRP54_GTPase_dom"/>
</dbReference>
<name>A0A2Z4Y4A0_SUMC1</name>
<keyword evidence="7 9" id="KW-0675">Receptor</keyword>